<feature type="domain" description="Type 4 fimbrial biogenesis protein PilX N-terminal" evidence="2">
    <location>
        <begin position="11"/>
        <end position="60"/>
    </location>
</feature>
<feature type="transmembrane region" description="Helical" evidence="1">
    <location>
        <begin position="12"/>
        <end position="32"/>
    </location>
</feature>
<proteinExistence type="predicted"/>
<dbReference type="EMBL" id="SNYK01000002">
    <property type="protein sequence ID" value="TDQ39476.1"/>
    <property type="molecule type" value="Genomic_DNA"/>
</dbReference>
<keyword evidence="1" id="KW-0472">Membrane</keyword>
<accession>A0A4R6U1J0</accession>
<evidence type="ECO:0000313" key="3">
    <source>
        <dbReference type="EMBL" id="TDQ39476.1"/>
    </source>
</evidence>
<dbReference type="Pfam" id="PF14341">
    <property type="entry name" value="PilX_N"/>
    <property type="match status" value="1"/>
</dbReference>
<evidence type="ECO:0000313" key="4">
    <source>
        <dbReference type="Proteomes" id="UP000294575"/>
    </source>
</evidence>
<name>A0A4R6U1J0_9GAMM</name>
<reference evidence="3 4" key="1">
    <citation type="submission" date="2019-03" db="EMBL/GenBank/DDBJ databases">
        <title>Genomic Encyclopedia of Type Strains, Phase IV (KMG-IV): sequencing the most valuable type-strain genomes for metagenomic binning, comparative biology and taxonomic classification.</title>
        <authorList>
            <person name="Goeker M."/>
        </authorList>
    </citation>
    <scope>NUCLEOTIDE SEQUENCE [LARGE SCALE GENOMIC DNA]</scope>
    <source>
        <strain evidence="3 4">DSM 28679</strain>
    </source>
</reference>
<dbReference type="RefSeq" id="WP_101497395.1">
    <property type="nucleotide sequence ID" value="NZ_LNJZ01000009.1"/>
</dbReference>
<protein>
    <submittedName>
        <fullName evidence="3">PilX-like prepilin protein</fullName>
    </submittedName>
</protein>
<keyword evidence="1" id="KW-0812">Transmembrane</keyword>
<dbReference type="AlphaFoldDB" id="A0A4R6U1J0"/>
<keyword evidence="4" id="KW-1185">Reference proteome</keyword>
<gene>
    <name evidence="3" type="ORF">DFQ45_102170</name>
</gene>
<keyword evidence="1" id="KW-1133">Transmembrane helix</keyword>
<evidence type="ECO:0000256" key="1">
    <source>
        <dbReference type="SAM" id="Phobius"/>
    </source>
</evidence>
<dbReference type="OrthoDB" id="6869028at2"/>
<comment type="caution">
    <text evidence="3">The sequence shown here is derived from an EMBL/GenBank/DDBJ whole genome shotgun (WGS) entry which is preliminary data.</text>
</comment>
<sequence length="179" mass="19480">MNNLHNIHSNRGSALVMSMIFLLVLTIAGVTAMRFATLEEKMAANSQASAHVFQQAQSEIRTQLKHLATAAGRNQLNSLDYPTMPKEANSTTLKYMPETASQREYLAVASTETSTNLISNINDNRQIRFVRDGHCGDGSSIGLFICIDFEIEVEAAVGSGAQTHQAQGFTFKNNVADGN</sequence>
<evidence type="ECO:0000259" key="2">
    <source>
        <dbReference type="Pfam" id="PF14341"/>
    </source>
</evidence>
<dbReference type="Proteomes" id="UP000294575">
    <property type="component" value="Unassembled WGS sequence"/>
</dbReference>
<dbReference type="InterPro" id="IPR025746">
    <property type="entry name" value="PilX_N_dom"/>
</dbReference>
<organism evidence="3 4">
    <name type="scientific">Thiopseudomonas denitrificans</name>
    <dbReference type="NCBI Taxonomy" id="1501432"/>
    <lineage>
        <taxon>Bacteria</taxon>
        <taxon>Pseudomonadati</taxon>
        <taxon>Pseudomonadota</taxon>
        <taxon>Gammaproteobacteria</taxon>
        <taxon>Pseudomonadales</taxon>
        <taxon>Pseudomonadaceae</taxon>
        <taxon>Thiopseudomonas</taxon>
    </lineage>
</organism>